<dbReference type="PIRSF" id="PIRSF018266">
    <property type="entry name" value="FecR"/>
    <property type="match status" value="1"/>
</dbReference>
<organism evidence="4">
    <name type="scientific">Sphingobacterium sp. (strain 21)</name>
    <dbReference type="NCBI Taxonomy" id="743722"/>
    <lineage>
        <taxon>Bacteria</taxon>
        <taxon>Pseudomonadati</taxon>
        <taxon>Bacteroidota</taxon>
        <taxon>Sphingobacteriia</taxon>
        <taxon>Sphingobacteriales</taxon>
        <taxon>Sphingobacteriaceae</taxon>
        <taxon>Sphingobacterium</taxon>
    </lineage>
</organism>
<gene>
    <name evidence="4" type="ordered locus">Sph21_1919</name>
</gene>
<dbReference type="AlphaFoldDB" id="F4CA53"/>
<evidence type="ECO:0000259" key="2">
    <source>
        <dbReference type="Pfam" id="PF04773"/>
    </source>
</evidence>
<dbReference type="InterPro" id="IPR032508">
    <property type="entry name" value="FecR_C"/>
</dbReference>
<sequence>MWAPCSYTLYHKDMKYTTHRYIHKLLAGTLLEEERLELINWFDNLSAEESQAFFEELGQYMDRLDDEQVARLEDVLQHLREQSISTVAASKSRSLPFWKAAAIITLLLVGSVVLLNYLKKREALSSESAKTLVWKTITNPARTRAKLRLPDSSWVWLNAGSKLVYPEQFDDSVRLVKLIGEAFFEIQEDNQRPFYVESSRLVTQVLGTAFNMKVFEHEPLVVTVQSGKVKVTGEKEERVLAPNQQVEYLEGMGLSAVKAVDASVSASWRNGVLNLNNKTLWQATREMERWYGVTIRIDKEKLKNCVIAGEHTNTGLYNVLNSLAFVLKLRYTTNGNEIVITDGKCP</sequence>
<dbReference type="KEGG" id="shg:Sph21_1919"/>
<proteinExistence type="predicted"/>
<feature type="transmembrane region" description="Helical" evidence="1">
    <location>
        <begin position="97"/>
        <end position="118"/>
    </location>
</feature>
<dbReference type="PANTHER" id="PTHR30273">
    <property type="entry name" value="PERIPLASMIC SIGNAL SENSOR AND SIGMA FACTOR ACTIVATOR FECR-RELATED"/>
    <property type="match status" value="1"/>
</dbReference>
<dbReference type="InterPro" id="IPR006860">
    <property type="entry name" value="FecR"/>
</dbReference>
<feature type="domain" description="FecR protein" evidence="2">
    <location>
        <begin position="139"/>
        <end position="230"/>
    </location>
</feature>
<reference evidence="4" key="1">
    <citation type="submission" date="2011-03" db="EMBL/GenBank/DDBJ databases">
        <title>Complete sequence of Sphingobacterium sp. 21.</title>
        <authorList>
            <consortium name="US DOE Joint Genome Institute"/>
            <person name="Lucas S."/>
            <person name="Copeland A."/>
            <person name="Lapidus A."/>
            <person name="Cheng J.-F."/>
            <person name="Goodwin L."/>
            <person name="Pitluck S."/>
            <person name="Davenport K."/>
            <person name="Detter J.C."/>
            <person name="Han C."/>
            <person name="Tapia R."/>
            <person name="Land M."/>
            <person name="Hauser L."/>
            <person name="Kyrpides N."/>
            <person name="Ivanova N."/>
            <person name="Ovchinnikova G."/>
            <person name="Pagani I."/>
            <person name="Siebers A.K."/>
            <person name="Allgaier M."/>
            <person name="Thelen M.P."/>
            <person name="Hugenholtz P."/>
            <person name="Woyke T."/>
        </authorList>
    </citation>
    <scope>NUCLEOTIDE SEQUENCE</scope>
    <source>
        <strain evidence="4">21</strain>
    </source>
</reference>
<name>F4CA53_SPHS2</name>
<keyword evidence="1" id="KW-0472">Membrane</keyword>
<evidence type="ECO:0000256" key="1">
    <source>
        <dbReference type="SAM" id="Phobius"/>
    </source>
</evidence>
<accession>F4CA53</accession>
<dbReference type="Gene3D" id="2.60.120.1440">
    <property type="match status" value="1"/>
</dbReference>
<keyword evidence="1" id="KW-1133">Transmembrane helix</keyword>
<dbReference type="Gene3D" id="3.55.50.30">
    <property type="match status" value="1"/>
</dbReference>
<dbReference type="PANTHER" id="PTHR30273:SF2">
    <property type="entry name" value="PROTEIN FECR"/>
    <property type="match status" value="1"/>
</dbReference>
<dbReference type="HOGENOM" id="CLU_050192_2_2_10"/>
<dbReference type="EMBL" id="CP002584">
    <property type="protein sequence ID" value="ADZ78479.1"/>
    <property type="molecule type" value="Genomic_DNA"/>
</dbReference>
<dbReference type="PATRIC" id="fig|743722.3.peg.2047"/>
<protein>
    <submittedName>
        <fullName evidence="4">Anti-FecI sigma factor, FecR</fullName>
    </submittedName>
</protein>
<dbReference type="GO" id="GO:0016989">
    <property type="term" value="F:sigma factor antagonist activity"/>
    <property type="evidence" value="ECO:0007669"/>
    <property type="project" value="TreeGrafter"/>
</dbReference>
<dbReference type="OrthoDB" id="1099916at2"/>
<dbReference type="Pfam" id="PF16344">
    <property type="entry name" value="FecR_C"/>
    <property type="match status" value="1"/>
</dbReference>
<dbReference type="eggNOG" id="COG3712">
    <property type="taxonomic scope" value="Bacteria"/>
</dbReference>
<evidence type="ECO:0000313" key="4">
    <source>
        <dbReference type="EMBL" id="ADZ78479.1"/>
    </source>
</evidence>
<feature type="domain" description="Protein FecR C-terminal" evidence="3">
    <location>
        <begin position="273"/>
        <end position="340"/>
    </location>
</feature>
<keyword evidence="1" id="KW-0812">Transmembrane</keyword>
<dbReference type="InterPro" id="IPR012373">
    <property type="entry name" value="Ferrdict_sens_TM"/>
</dbReference>
<evidence type="ECO:0000259" key="3">
    <source>
        <dbReference type="Pfam" id="PF16344"/>
    </source>
</evidence>
<dbReference type="STRING" id="743722.Sph21_1919"/>
<dbReference type="Pfam" id="PF04773">
    <property type="entry name" value="FecR"/>
    <property type="match status" value="1"/>
</dbReference>